<keyword evidence="4" id="KW-1185">Reference proteome</keyword>
<dbReference type="Proteomes" id="UP001289374">
    <property type="component" value="Unassembled WGS sequence"/>
</dbReference>
<gene>
    <name evidence="3" type="ORF">Sango_2474100</name>
    <name evidence="2" type="ORF">Sango_2930600</name>
</gene>
<proteinExistence type="predicted"/>
<evidence type="ECO:0000313" key="3">
    <source>
        <dbReference type="EMBL" id="KAK4386035.1"/>
    </source>
</evidence>
<evidence type="ECO:0000313" key="2">
    <source>
        <dbReference type="EMBL" id="KAK4381830.1"/>
    </source>
</evidence>
<dbReference type="AlphaFoldDB" id="A0AAE1W3C6"/>
<evidence type="ECO:0000313" key="4">
    <source>
        <dbReference type="Proteomes" id="UP001289374"/>
    </source>
</evidence>
<sequence length="133" mass="15504">MNTVSRNPTVRISRRAEEYSHEAEERRDGHHNHGWRIFSRRRSSQNLSSMTSSWSYRRERARKRQIFLRTYKLGSISSRGKFERSGRKLKKMVVKVKSAMVSILAFVRGGALRSCESRSAIRAASPTRVVRFC</sequence>
<dbReference type="EMBL" id="JACGWL010000805">
    <property type="protein sequence ID" value="KAK4381830.1"/>
    <property type="molecule type" value="Genomic_DNA"/>
</dbReference>
<feature type="compositionally biased region" description="Basic and acidic residues" evidence="1">
    <location>
        <begin position="14"/>
        <end position="26"/>
    </location>
</feature>
<feature type="compositionally biased region" description="Polar residues" evidence="1">
    <location>
        <begin position="1"/>
        <end position="10"/>
    </location>
</feature>
<name>A0AAE1W3C6_9LAMI</name>
<reference evidence="3" key="1">
    <citation type="submission" date="2020-06" db="EMBL/GenBank/DDBJ databases">
        <authorList>
            <person name="Li T."/>
            <person name="Hu X."/>
            <person name="Zhang T."/>
            <person name="Song X."/>
            <person name="Zhang H."/>
            <person name="Dai N."/>
            <person name="Sheng W."/>
            <person name="Hou X."/>
            <person name="Wei L."/>
        </authorList>
    </citation>
    <scope>NUCLEOTIDE SEQUENCE</scope>
    <source>
        <strain evidence="3">K16</strain>
        <tissue evidence="3">Leaf</tissue>
    </source>
</reference>
<protein>
    <submittedName>
        <fullName evidence="3">Uncharacterized protein</fullName>
    </submittedName>
</protein>
<feature type="region of interest" description="Disordered" evidence="1">
    <location>
        <begin position="1"/>
        <end position="26"/>
    </location>
</feature>
<reference evidence="3" key="2">
    <citation type="journal article" date="2024" name="Plant">
        <title>Genomic evolution and insights into agronomic trait innovations of Sesamum species.</title>
        <authorList>
            <person name="Miao H."/>
            <person name="Wang L."/>
            <person name="Qu L."/>
            <person name="Liu H."/>
            <person name="Sun Y."/>
            <person name="Le M."/>
            <person name="Wang Q."/>
            <person name="Wei S."/>
            <person name="Zheng Y."/>
            <person name="Lin W."/>
            <person name="Duan Y."/>
            <person name="Cao H."/>
            <person name="Xiong S."/>
            <person name="Wang X."/>
            <person name="Wei L."/>
            <person name="Li C."/>
            <person name="Ma Q."/>
            <person name="Ju M."/>
            <person name="Zhao R."/>
            <person name="Li G."/>
            <person name="Mu C."/>
            <person name="Tian Q."/>
            <person name="Mei H."/>
            <person name="Zhang T."/>
            <person name="Gao T."/>
            <person name="Zhang H."/>
        </authorList>
    </citation>
    <scope>NUCLEOTIDE SEQUENCE</scope>
    <source>
        <strain evidence="3">K16</strain>
    </source>
</reference>
<accession>A0AAE1W3C6</accession>
<dbReference type="EMBL" id="JACGWL010000015">
    <property type="protein sequence ID" value="KAK4386035.1"/>
    <property type="molecule type" value="Genomic_DNA"/>
</dbReference>
<comment type="caution">
    <text evidence="3">The sequence shown here is derived from an EMBL/GenBank/DDBJ whole genome shotgun (WGS) entry which is preliminary data.</text>
</comment>
<evidence type="ECO:0000256" key="1">
    <source>
        <dbReference type="SAM" id="MobiDB-lite"/>
    </source>
</evidence>
<organism evidence="3 4">
    <name type="scientific">Sesamum angolense</name>
    <dbReference type="NCBI Taxonomy" id="2727404"/>
    <lineage>
        <taxon>Eukaryota</taxon>
        <taxon>Viridiplantae</taxon>
        <taxon>Streptophyta</taxon>
        <taxon>Embryophyta</taxon>
        <taxon>Tracheophyta</taxon>
        <taxon>Spermatophyta</taxon>
        <taxon>Magnoliopsida</taxon>
        <taxon>eudicotyledons</taxon>
        <taxon>Gunneridae</taxon>
        <taxon>Pentapetalae</taxon>
        <taxon>asterids</taxon>
        <taxon>lamiids</taxon>
        <taxon>Lamiales</taxon>
        <taxon>Pedaliaceae</taxon>
        <taxon>Sesamum</taxon>
    </lineage>
</organism>